<dbReference type="NCBIfam" id="NF003976">
    <property type="entry name" value="PRK05469.1"/>
    <property type="match status" value="1"/>
</dbReference>
<comment type="caution">
    <text evidence="11">The sequence shown here is derived from an EMBL/GenBank/DDBJ whole genome shotgun (WGS) entry which is preliminary data.</text>
</comment>
<keyword evidence="5 9" id="KW-0862">Zinc</keyword>
<name>A0A845BJ03_9PROT</name>
<dbReference type="InterPro" id="IPR001261">
    <property type="entry name" value="ArgE/DapE_CS"/>
</dbReference>
<dbReference type="PANTHER" id="PTHR42994:SF1">
    <property type="entry name" value="PEPTIDASE T"/>
    <property type="match status" value="1"/>
</dbReference>
<evidence type="ECO:0000313" key="11">
    <source>
        <dbReference type="EMBL" id="MXP65277.1"/>
    </source>
</evidence>
<proteinExistence type="inferred from homology"/>
<dbReference type="GO" id="GO:0006518">
    <property type="term" value="P:peptide metabolic process"/>
    <property type="evidence" value="ECO:0007669"/>
    <property type="project" value="InterPro"/>
</dbReference>
<dbReference type="NCBIfam" id="NF009920">
    <property type="entry name" value="PRK13381.1"/>
    <property type="match status" value="1"/>
</dbReference>
<evidence type="ECO:0000256" key="9">
    <source>
        <dbReference type="PIRSR" id="PIRSR037215-2"/>
    </source>
</evidence>
<dbReference type="SUPFAM" id="SSF53187">
    <property type="entry name" value="Zn-dependent exopeptidases"/>
    <property type="match status" value="1"/>
</dbReference>
<keyword evidence="4 11" id="KW-0378">Hydrolase</keyword>
<dbReference type="EC" id="3.4.11.4" evidence="7"/>
<feature type="binding site" evidence="9">
    <location>
        <position position="201"/>
    </location>
    <ligand>
        <name>Zn(2+)</name>
        <dbReference type="ChEBI" id="CHEBI:29105"/>
        <label>1</label>
    </ligand>
</feature>
<dbReference type="SUPFAM" id="SSF55031">
    <property type="entry name" value="Bacterial exopeptidase dimerisation domain"/>
    <property type="match status" value="1"/>
</dbReference>
<feature type="binding site" evidence="9">
    <location>
        <position position="82"/>
    </location>
    <ligand>
        <name>Zn(2+)</name>
        <dbReference type="ChEBI" id="CHEBI:29105"/>
        <label>1</label>
    </ligand>
</feature>
<evidence type="ECO:0000313" key="12">
    <source>
        <dbReference type="Proteomes" id="UP000460715"/>
    </source>
</evidence>
<keyword evidence="12" id="KW-1185">Reference proteome</keyword>
<dbReference type="AlphaFoldDB" id="A0A845BJ03"/>
<dbReference type="Gene3D" id="3.30.70.360">
    <property type="match status" value="1"/>
</dbReference>
<feature type="binding site" evidence="9">
    <location>
        <position position="144"/>
    </location>
    <ligand>
        <name>Zn(2+)</name>
        <dbReference type="ChEBI" id="CHEBI:29105"/>
        <label>2</label>
    </ligand>
</feature>
<comment type="cofactor">
    <cofactor evidence="9">
        <name>Zn(2+)</name>
        <dbReference type="ChEBI" id="CHEBI:29105"/>
    </cofactor>
    <text evidence="9">Binds 2 Zn(2+) ions per subunit.</text>
</comment>
<dbReference type="InterPro" id="IPR011650">
    <property type="entry name" value="Peptidase_M20_dimer"/>
</dbReference>
<feature type="binding site" evidence="9">
    <location>
        <position position="178"/>
    </location>
    <ligand>
        <name>Zn(2+)</name>
        <dbReference type="ChEBI" id="CHEBI:29105"/>
        <label>2</label>
    </ligand>
</feature>
<dbReference type="NCBIfam" id="TIGR01882">
    <property type="entry name" value="peptidase-T"/>
    <property type="match status" value="1"/>
</dbReference>
<feature type="active site" description="Proton acceptor" evidence="8">
    <location>
        <position position="177"/>
    </location>
</feature>
<dbReference type="InterPro" id="IPR002933">
    <property type="entry name" value="Peptidase_M20"/>
</dbReference>
<protein>
    <recommendedName>
        <fullName evidence="7">Peptidase T</fullName>
        <ecNumber evidence="7">3.4.11.4</ecNumber>
    </recommendedName>
</protein>
<keyword evidence="6" id="KW-0482">Metalloprotease</keyword>
<dbReference type="OrthoDB" id="9804934at2"/>
<keyword evidence="2" id="KW-0645">Protease</keyword>
<sequence length="411" mass="44690">MTDPVARKLVDRFFRYLAIPSQSDARATGLPSSPGQRRLAELLAEELAGLGLAKVHLDDNAIVTARLPGTVPGAPRIGFVAHLDTVDVGLSPEIRPQMLRFEGEDLLLNPARDIWLRVAEHPEILPYRGEEILFGDGTSVLGADNKAAIATIMTMLEALRAGEVPHGDIAVAFVPDEEIGLRGAKALDLARFPADFAYTIDSCARGEVVYETFNAASARIEITGVPAHPMSAKGVLVNPILLAMELVAQLDPLQRPEHTEGREGYWWFNGISGDQSAARLTASIRDFDARGFAERKRLLAEAAEQLQARHPRARIECRIEDTYGNIDAALGNDRRCVDLIFRAMAERGIAPREIAMRGGTDGSALSARGLPTPNYFTGAHNFHSRFEFLPVSAFIDSLRVSLGICRLAAAP</sequence>
<evidence type="ECO:0000256" key="6">
    <source>
        <dbReference type="ARBA" id="ARBA00023049"/>
    </source>
</evidence>
<organism evidence="11 12">
    <name type="scientific">Teichococcus coralli</name>
    <dbReference type="NCBI Taxonomy" id="2545983"/>
    <lineage>
        <taxon>Bacteria</taxon>
        <taxon>Pseudomonadati</taxon>
        <taxon>Pseudomonadota</taxon>
        <taxon>Alphaproteobacteria</taxon>
        <taxon>Acetobacterales</taxon>
        <taxon>Roseomonadaceae</taxon>
        <taxon>Roseomonas</taxon>
    </lineage>
</organism>
<evidence type="ECO:0000256" key="8">
    <source>
        <dbReference type="PIRSR" id="PIRSR037215-1"/>
    </source>
</evidence>
<evidence type="ECO:0000256" key="1">
    <source>
        <dbReference type="ARBA" id="ARBA00009692"/>
    </source>
</evidence>
<dbReference type="Gene3D" id="3.40.630.10">
    <property type="entry name" value="Zn peptidases"/>
    <property type="match status" value="1"/>
</dbReference>
<dbReference type="Pfam" id="PF01546">
    <property type="entry name" value="Peptidase_M20"/>
    <property type="match status" value="1"/>
</dbReference>
<dbReference type="PIRSF" id="PIRSF037215">
    <property type="entry name" value="Peptidase_M20B"/>
    <property type="match status" value="1"/>
</dbReference>
<evidence type="ECO:0000259" key="10">
    <source>
        <dbReference type="Pfam" id="PF07687"/>
    </source>
</evidence>
<dbReference type="EMBL" id="SNVJ01000019">
    <property type="protein sequence ID" value="MXP65277.1"/>
    <property type="molecule type" value="Genomic_DNA"/>
</dbReference>
<dbReference type="GO" id="GO:0008237">
    <property type="term" value="F:metallopeptidase activity"/>
    <property type="evidence" value="ECO:0007669"/>
    <property type="project" value="UniProtKB-KW"/>
</dbReference>
<reference evidence="11 12" key="1">
    <citation type="submission" date="2019-03" db="EMBL/GenBank/DDBJ databases">
        <title>Roseomonas sp. a novel Roseomonas species isolated from Sea whip Gorgonian.</title>
        <authorList>
            <person name="Li F."/>
            <person name="Pan X."/>
            <person name="Huang S."/>
            <person name="Li Z."/>
            <person name="Meng B."/>
        </authorList>
    </citation>
    <scope>NUCLEOTIDE SEQUENCE [LARGE SCALE GENOMIC DNA]</scope>
    <source>
        <strain evidence="11 12">M0104</strain>
    </source>
</reference>
<evidence type="ECO:0000256" key="3">
    <source>
        <dbReference type="ARBA" id="ARBA00022723"/>
    </source>
</evidence>
<keyword evidence="11" id="KW-0031">Aminopeptidase</keyword>
<evidence type="ECO:0000256" key="5">
    <source>
        <dbReference type="ARBA" id="ARBA00022833"/>
    </source>
</evidence>
<accession>A0A845BJ03</accession>
<evidence type="ECO:0000256" key="7">
    <source>
        <dbReference type="NCBIfam" id="TIGR01882"/>
    </source>
</evidence>
<gene>
    <name evidence="11" type="primary">pepT</name>
    <name evidence="11" type="ORF">E0493_18175</name>
</gene>
<feature type="active site" evidence="8">
    <location>
        <position position="84"/>
    </location>
</feature>
<dbReference type="GO" id="GO:0008270">
    <property type="term" value="F:zinc ion binding"/>
    <property type="evidence" value="ECO:0007669"/>
    <property type="project" value="InterPro"/>
</dbReference>
<dbReference type="PANTHER" id="PTHR42994">
    <property type="entry name" value="PEPTIDASE T"/>
    <property type="match status" value="1"/>
</dbReference>
<dbReference type="PROSITE" id="PS00759">
    <property type="entry name" value="ARGE_DAPE_CPG2_2"/>
    <property type="match status" value="1"/>
</dbReference>
<feature type="binding site" evidence="9">
    <location>
        <position position="144"/>
    </location>
    <ligand>
        <name>Zn(2+)</name>
        <dbReference type="ChEBI" id="CHEBI:29105"/>
        <label>1</label>
    </ligand>
</feature>
<dbReference type="PROSITE" id="PS00758">
    <property type="entry name" value="ARGE_DAPE_CPG2_1"/>
    <property type="match status" value="1"/>
</dbReference>
<evidence type="ECO:0000256" key="2">
    <source>
        <dbReference type="ARBA" id="ARBA00022670"/>
    </source>
</evidence>
<feature type="binding site" evidence="9">
    <location>
        <position position="383"/>
    </location>
    <ligand>
        <name>Zn(2+)</name>
        <dbReference type="ChEBI" id="CHEBI:29105"/>
        <label>2</label>
    </ligand>
</feature>
<dbReference type="Proteomes" id="UP000460715">
    <property type="component" value="Unassembled WGS sequence"/>
</dbReference>
<keyword evidence="3 9" id="KW-0479">Metal-binding</keyword>
<dbReference type="InterPro" id="IPR036264">
    <property type="entry name" value="Bact_exopeptidase_dim_dom"/>
</dbReference>
<dbReference type="GO" id="GO:0006508">
    <property type="term" value="P:proteolysis"/>
    <property type="evidence" value="ECO:0007669"/>
    <property type="project" value="UniProtKB-UniRule"/>
</dbReference>
<dbReference type="Pfam" id="PF07687">
    <property type="entry name" value="M20_dimer"/>
    <property type="match status" value="1"/>
</dbReference>
<dbReference type="GO" id="GO:0045148">
    <property type="term" value="F:tripeptide aminopeptidase activity"/>
    <property type="evidence" value="ECO:0007669"/>
    <property type="project" value="UniProtKB-UniRule"/>
</dbReference>
<comment type="similarity">
    <text evidence="1">Belongs to the peptidase M20B family.</text>
</comment>
<feature type="domain" description="Peptidase M20 dimerisation" evidence="10">
    <location>
        <begin position="210"/>
        <end position="311"/>
    </location>
</feature>
<evidence type="ECO:0000256" key="4">
    <source>
        <dbReference type="ARBA" id="ARBA00022801"/>
    </source>
</evidence>
<dbReference type="InterPro" id="IPR010161">
    <property type="entry name" value="Peptidase_M20B"/>
</dbReference>